<dbReference type="SUPFAM" id="SSF55486">
    <property type="entry name" value="Metalloproteases ('zincins'), catalytic domain"/>
    <property type="match status" value="1"/>
</dbReference>
<keyword evidence="2 6" id="KW-0479">Metal-binding</keyword>
<dbReference type="Pfam" id="PF08439">
    <property type="entry name" value="Peptidase_M3_N"/>
    <property type="match status" value="1"/>
</dbReference>
<organism evidence="9 10">
    <name type="scientific">Chengkuizengella marina</name>
    <dbReference type="NCBI Taxonomy" id="2507566"/>
    <lineage>
        <taxon>Bacteria</taxon>
        <taxon>Bacillati</taxon>
        <taxon>Bacillota</taxon>
        <taxon>Bacilli</taxon>
        <taxon>Bacillales</taxon>
        <taxon>Paenibacillaceae</taxon>
        <taxon>Chengkuizengella</taxon>
    </lineage>
</organism>
<keyword evidence="1 6" id="KW-0645">Protease</keyword>
<dbReference type="InterPro" id="IPR042088">
    <property type="entry name" value="OligoPept_F_C"/>
</dbReference>
<keyword evidence="3 6" id="KW-0378">Hydrolase</keyword>
<comment type="caution">
    <text evidence="9">The sequence shown here is derived from an EMBL/GenBank/DDBJ whole genome shotgun (WGS) entry which is preliminary data.</text>
</comment>
<proteinExistence type="inferred from homology"/>
<dbReference type="PANTHER" id="PTHR11804">
    <property type="entry name" value="PROTEASE M3 THIMET OLIGOPEPTIDASE-RELATED"/>
    <property type="match status" value="1"/>
</dbReference>
<dbReference type="GO" id="GO:0006518">
    <property type="term" value="P:peptide metabolic process"/>
    <property type="evidence" value="ECO:0007669"/>
    <property type="project" value="TreeGrafter"/>
</dbReference>
<evidence type="ECO:0000259" key="8">
    <source>
        <dbReference type="Pfam" id="PF08439"/>
    </source>
</evidence>
<dbReference type="Gene3D" id="1.10.287.830">
    <property type="entry name" value="putative peptidase helix hairpin domain like"/>
    <property type="match status" value="1"/>
</dbReference>
<protein>
    <recommendedName>
        <fullName evidence="6">Oligopeptidase F</fullName>
        <ecNumber evidence="6">3.4.24.-</ecNumber>
    </recommendedName>
</protein>
<dbReference type="GO" id="GO:0006508">
    <property type="term" value="P:proteolysis"/>
    <property type="evidence" value="ECO:0007669"/>
    <property type="project" value="UniProtKB-KW"/>
</dbReference>
<keyword evidence="5 6" id="KW-0482">Metalloprotease</keyword>
<comment type="function">
    <text evidence="6">Has oligopeptidase activity and degrades a variety of small bioactive peptides.</text>
</comment>
<comment type="cofactor">
    <cofactor evidence="6">
        <name>Zn(2+)</name>
        <dbReference type="ChEBI" id="CHEBI:29105"/>
    </cofactor>
    <text evidence="6">Binds 1 zinc ion.</text>
</comment>
<evidence type="ECO:0000256" key="6">
    <source>
        <dbReference type="RuleBase" id="RU368091"/>
    </source>
</evidence>
<evidence type="ECO:0000256" key="2">
    <source>
        <dbReference type="ARBA" id="ARBA00022723"/>
    </source>
</evidence>
<dbReference type="AlphaFoldDB" id="A0A6N9PZH0"/>
<accession>A0A6N9PZH0</accession>
<evidence type="ECO:0000256" key="1">
    <source>
        <dbReference type="ARBA" id="ARBA00022670"/>
    </source>
</evidence>
<dbReference type="GO" id="GO:0046872">
    <property type="term" value="F:metal ion binding"/>
    <property type="evidence" value="ECO:0007669"/>
    <property type="project" value="UniProtKB-UniRule"/>
</dbReference>
<reference evidence="9 10" key="1">
    <citation type="submission" date="2019-01" db="EMBL/GenBank/DDBJ databases">
        <title>Chengkuizengella sp. nov., isolated from deep-sea sediment of East Pacific Ocean.</title>
        <authorList>
            <person name="Yang J."/>
            <person name="Lai Q."/>
            <person name="Shao Z."/>
        </authorList>
    </citation>
    <scope>NUCLEOTIDE SEQUENCE [LARGE SCALE GENOMIC DNA]</scope>
    <source>
        <strain evidence="9 10">YPA3-1-1</strain>
    </source>
</reference>
<sequence length="596" mass="69013">MSEVLKRIEVSEENKWKLEDMFKDQQTWDAEYKEVQKKVKEIKKFQGKLTDAINIKKCFALEDDISLHTERLYVYANLKHHEDTTESTYQALSDKAQKLSVEINGSLSFITPEILSLSDEQLKKFIDNPELSDYKRTLEEMLRQKAHILSQSEEAILAQVGSLSQAPQNIFGMLNNADITFPKIKNDIGKEVELTHGNYIQFLESDNQEVRKSAFKAMYDTYNRHKNTIGATLNANINKNNFYAKTRKYPSILDMALYGDNIPKEVYTNLIDTIHEHLPLMHRYMELRKKLLKVDELHMYDLFSPLVDEFRMEITFEEAKDKVAESLKPLGEDYLAILNDGFNNGWIDVYENKGKRSGAYSWGAYGTHPYVLLNHKDNLNSMFTLTHEMGHAIHSYLSDENQKYRDAQYTIFLAEVASTLNEALLMDHLLKNTTDEKEKLYLLTYYADQFRTTVFRQTMFAEFEKIIHEKAEAGESLTPQDLSEIYYDLNVKYHGDGMAVDQDIEMEWARIPHFYSSFYVFKYATGFSAATSFSKQILEEGQPAVDRYKGILKSGGSDYSINILKRAGVDMSSPEPIRQAMSVFEEVISEMEKLTQ</sequence>
<name>A0A6N9PZH0_9BACL</name>
<evidence type="ECO:0000313" key="9">
    <source>
        <dbReference type="EMBL" id="NBI28387.1"/>
    </source>
</evidence>
<dbReference type="RefSeq" id="WP_160645178.1">
    <property type="nucleotide sequence ID" value="NZ_SIJB01000013.1"/>
</dbReference>
<keyword evidence="10" id="KW-1185">Reference proteome</keyword>
<dbReference type="Proteomes" id="UP000448943">
    <property type="component" value="Unassembled WGS sequence"/>
</dbReference>
<evidence type="ECO:0000256" key="5">
    <source>
        <dbReference type="ARBA" id="ARBA00023049"/>
    </source>
</evidence>
<evidence type="ECO:0000256" key="4">
    <source>
        <dbReference type="ARBA" id="ARBA00022833"/>
    </source>
</evidence>
<feature type="domain" description="Peptidase M3A/M3B catalytic" evidence="7">
    <location>
        <begin position="202"/>
        <end position="582"/>
    </location>
</feature>
<evidence type="ECO:0000256" key="3">
    <source>
        <dbReference type="ARBA" id="ARBA00022801"/>
    </source>
</evidence>
<dbReference type="NCBIfam" id="TIGR00181">
    <property type="entry name" value="pepF"/>
    <property type="match status" value="1"/>
</dbReference>
<dbReference type="EMBL" id="SIJB01000013">
    <property type="protein sequence ID" value="NBI28387.1"/>
    <property type="molecule type" value="Genomic_DNA"/>
</dbReference>
<dbReference type="InterPro" id="IPR045090">
    <property type="entry name" value="Pept_M3A_M3B"/>
</dbReference>
<dbReference type="EC" id="3.4.24.-" evidence="6"/>
<comment type="similarity">
    <text evidence="6">Belongs to the peptidase M3B family.</text>
</comment>
<dbReference type="Pfam" id="PF01432">
    <property type="entry name" value="Peptidase_M3"/>
    <property type="match status" value="1"/>
</dbReference>
<evidence type="ECO:0000313" key="10">
    <source>
        <dbReference type="Proteomes" id="UP000448943"/>
    </source>
</evidence>
<dbReference type="OrthoDB" id="9766487at2"/>
<dbReference type="InterPro" id="IPR001567">
    <property type="entry name" value="Pept_M3A_M3B_dom"/>
</dbReference>
<feature type="domain" description="Oligopeptidase F N-terminal" evidence="8">
    <location>
        <begin position="113"/>
        <end position="181"/>
    </location>
</feature>
<evidence type="ECO:0000259" key="7">
    <source>
        <dbReference type="Pfam" id="PF01432"/>
    </source>
</evidence>
<dbReference type="Gene3D" id="1.20.140.70">
    <property type="entry name" value="Oligopeptidase f, N-terminal domain"/>
    <property type="match status" value="1"/>
</dbReference>
<dbReference type="InterPro" id="IPR013647">
    <property type="entry name" value="OligopepF_N_dom"/>
</dbReference>
<gene>
    <name evidence="9" type="primary">pepF</name>
    <name evidence="9" type="ORF">ERL59_05400</name>
</gene>
<dbReference type="CDD" id="cd09608">
    <property type="entry name" value="M3B_PepF"/>
    <property type="match status" value="1"/>
</dbReference>
<dbReference type="GO" id="GO:0004222">
    <property type="term" value="F:metalloendopeptidase activity"/>
    <property type="evidence" value="ECO:0007669"/>
    <property type="project" value="UniProtKB-UniRule"/>
</dbReference>
<dbReference type="PANTHER" id="PTHR11804:SF84">
    <property type="entry name" value="SACCHAROLYSIN"/>
    <property type="match status" value="1"/>
</dbReference>
<keyword evidence="4 6" id="KW-0862">Zinc</keyword>
<dbReference type="Gene3D" id="1.10.1370.20">
    <property type="entry name" value="Oligoendopeptidase f, C-terminal domain"/>
    <property type="match status" value="1"/>
</dbReference>
<dbReference type="InterPro" id="IPR004438">
    <property type="entry name" value="Peptidase_M3B"/>
</dbReference>